<dbReference type="InterPro" id="IPR040442">
    <property type="entry name" value="Pyrv_kinase-like_dom_sf"/>
</dbReference>
<dbReference type="InterPro" id="IPR039556">
    <property type="entry name" value="ICL/PEPM"/>
</dbReference>
<dbReference type="InterPro" id="IPR015813">
    <property type="entry name" value="Pyrv/PenolPyrv_kinase-like_dom"/>
</dbReference>
<dbReference type="EMBL" id="CAADFH010000017">
    <property type="protein sequence ID" value="VFJ91656.1"/>
    <property type="molecule type" value="Genomic_DNA"/>
</dbReference>
<organism evidence="2">
    <name type="scientific">Candidatus Kentrum sp. LFY</name>
    <dbReference type="NCBI Taxonomy" id="2126342"/>
    <lineage>
        <taxon>Bacteria</taxon>
        <taxon>Pseudomonadati</taxon>
        <taxon>Pseudomonadota</taxon>
        <taxon>Gammaproteobacteria</taxon>
        <taxon>Candidatus Kentrum</taxon>
    </lineage>
</organism>
<evidence type="ECO:0000256" key="1">
    <source>
        <dbReference type="ARBA" id="ARBA00022723"/>
    </source>
</evidence>
<proteinExistence type="predicted"/>
<keyword evidence="1" id="KW-0479">Metal-binding</keyword>
<evidence type="ECO:0000313" key="2">
    <source>
        <dbReference type="EMBL" id="VFJ91656.1"/>
    </source>
</evidence>
<dbReference type="CDD" id="cd00377">
    <property type="entry name" value="ICL_PEPM"/>
    <property type="match status" value="1"/>
</dbReference>
<dbReference type="AlphaFoldDB" id="A0A450UGK7"/>
<accession>A0A450UGK7</accession>
<dbReference type="GO" id="GO:0046872">
    <property type="term" value="F:metal ion binding"/>
    <property type="evidence" value="ECO:0007669"/>
    <property type="project" value="UniProtKB-KW"/>
</dbReference>
<dbReference type="Pfam" id="PF13714">
    <property type="entry name" value="PEP_mutase"/>
    <property type="match status" value="1"/>
</dbReference>
<dbReference type="PANTHER" id="PTHR42905">
    <property type="entry name" value="PHOSPHOENOLPYRUVATE CARBOXYLASE"/>
    <property type="match status" value="1"/>
</dbReference>
<reference evidence="2" key="1">
    <citation type="submission" date="2019-02" db="EMBL/GenBank/DDBJ databases">
        <authorList>
            <person name="Gruber-Vodicka R. H."/>
            <person name="Seah K. B. B."/>
        </authorList>
    </citation>
    <scope>NUCLEOTIDE SEQUENCE</scope>
    <source>
        <strain evidence="2">BECK_M6</strain>
    </source>
</reference>
<dbReference type="GO" id="GO:0016833">
    <property type="term" value="F:oxo-acid-lyase activity"/>
    <property type="evidence" value="ECO:0007669"/>
    <property type="project" value="UniProtKB-ARBA"/>
</dbReference>
<gene>
    <name evidence="2" type="ORF">BECKLFY1418A_GA0070994_101733</name>
</gene>
<protein>
    <submittedName>
        <fullName evidence="2">Carboxyvinyl-carboxyphosphonate phosphorylmutase</fullName>
    </submittedName>
</protein>
<dbReference type="Gene3D" id="3.20.20.60">
    <property type="entry name" value="Phosphoenolpyruvate-binding domains"/>
    <property type="match status" value="1"/>
</dbReference>
<name>A0A450UGK7_9GAMM</name>
<dbReference type="SUPFAM" id="SSF51621">
    <property type="entry name" value="Phosphoenolpyruvate/pyruvate domain"/>
    <property type="match status" value="1"/>
</dbReference>
<sequence length="284" mass="31539">MMKLQAKHAGISFRERIESNKILPLIGVYDVFSACLAAKHFDGVFCSGFGFSASCYGIPDIGFANWRDMLDYASRIRHVLPESHILVDIDDGLGDEIMAANTVHALENNGISAVMLEDQQRPRRCGHSEGKRILPIGEYLIKLNHALKSRDELFVIARTDAVIPEEGMDRAVAYAEAGADGVMVEAIDDLEVIRQLRQEVQCPIMVNRLHDGRSPNWTLPEMEEAGVSIVIYSAPCLFAAQYGIERYLEDLVRGRGKLPESGTVDVDACRMVLAEGMEAAWFRP</sequence>
<dbReference type="PANTHER" id="PTHR42905:SF5">
    <property type="entry name" value="CARBOXYVINYL-CARBOXYPHOSPHONATE PHOSPHORYLMUTASE, CHLOROPLASTIC"/>
    <property type="match status" value="1"/>
</dbReference>